<gene>
    <name evidence="1" type="ordered locus">Namu_2070</name>
</gene>
<accession>C8XI81</accession>
<dbReference type="KEGG" id="nml:Namu_2070"/>
<dbReference type="InParanoid" id="C8XI81"/>
<dbReference type="AlphaFoldDB" id="C8XI81"/>
<protein>
    <submittedName>
        <fullName evidence="1">Uncharacterized protein</fullName>
    </submittedName>
</protein>
<organism evidence="1 2">
    <name type="scientific">Nakamurella multipartita (strain ATCC 700099 / DSM 44233 / CIP 104796 / JCM 9543 / NBRC 105858 / Y-104)</name>
    <name type="common">Microsphaera multipartita</name>
    <dbReference type="NCBI Taxonomy" id="479431"/>
    <lineage>
        <taxon>Bacteria</taxon>
        <taxon>Bacillati</taxon>
        <taxon>Actinomycetota</taxon>
        <taxon>Actinomycetes</taxon>
        <taxon>Nakamurellales</taxon>
        <taxon>Nakamurellaceae</taxon>
        <taxon>Nakamurella</taxon>
    </lineage>
</organism>
<reference evidence="2" key="1">
    <citation type="submission" date="2009-09" db="EMBL/GenBank/DDBJ databases">
        <title>The complete genome of Nakamurella multipartita DSM 44233.</title>
        <authorList>
            <consortium name="US DOE Joint Genome Institute (JGI-PGF)"/>
            <person name="Lucas S."/>
            <person name="Copeland A."/>
            <person name="Lapidus A."/>
            <person name="Glavina del Rio T."/>
            <person name="Dalin E."/>
            <person name="Tice H."/>
            <person name="Bruce D."/>
            <person name="Goodwin L."/>
            <person name="Pitluck S."/>
            <person name="Kyrpides N."/>
            <person name="Mavromatis K."/>
            <person name="Ivanova N."/>
            <person name="Ovchinnikova G."/>
            <person name="Sims D."/>
            <person name="Meincke L."/>
            <person name="Brettin T."/>
            <person name="Detter J.C."/>
            <person name="Han C."/>
            <person name="Larimer F."/>
            <person name="Land M."/>
            <person name="Hauser L."/>
            <person name="Markowitz V."/>
            <person name="Cheng J.-F."/>
            <person name="Hugenholtz P."/>
            <person name="Woyke T."/>
            <person name="Wu D."/>
            <person name="Klenk H.-P."/>
            <person name="Eisen J.A."/>
        </authorList>
    </citation>
    <scope>NUCLEOTIDE SEQUENCE [LARGE SCALE GENOMIC DNA]</scope>
    <source>
        <strain evidence="2">ATCC 700099 / DSM 44233 / CIP 104796 / JCM 9543 / NBRC 105858 / Y-104</strain>
    </source>
</reference>
<dbReference type="RefSeq" id="WP_015747342.1">
    <property type="nucleotide sequence ID" value="NC_013235.1"/>
</dbReference>
<evidence type="ECO:0000313" key="1">
    <source>
        <dbReference type="EMBL" id="ACV78450.1"/>
    </source>
</evidence>
<name>C8XI81_NAKMY</name>
<dbReference type="Proteomes" id="UP000002218">
    <property type="component" value="Chromosome"/>
</dbReference>
<proteinExistence type="predicted"/>
<sequence length="79" mass="9647">MTIVVIVCLLLVVVGIWSLGWWHYAPTRDELRIERSRQRVARIRQRTLADMERVRELGWIERDARAREQLRRLMDKYEL</sequence>
<dbReference type="HOGENOM" id="CLU_2602349_0_0_11"/>
<keyword evidence="2" id="KW-1185">Reference proteome</keyword>
<evidence type="ECO:0000313" key="2">
    <source>
        <dbReference type="Proteomes" id="UP000002218"/>
    </source>
</evidence>
<reference evidence="1 2" key="2">
    <citation type="journal article" date="2010" name="Stand. Genomic Sci.">
        <title>Complete genome sequence of Nakamurella multipartita type strain (Y-104).</title>
        <authorList>
            <person name="Tice H."/>
            <person name="Mayilraj S."/>
            <person name="Sims D."/>
            <person name="Lapidus A."/>
            <person name="Nolan M."/>
            <person name="Lucas S."/>
            <person name="Glavina Del Rio T."/>
            <person name="Copeland A."/>
            <person name="Cheng J.F."/>
            <person name="Meincke L."/>
            <person name="Bruce D."/>
            <person name="Goodwin L."/>
            <person name="Pitluck S."/>
            <person name="Ivanova N."/>
            <person name="Mavromatis K."/>
            <person name="Ovchinnikova G."/>
            <person name="Pati A."/>
            <person name="Chen A."/>
            <person name="Palaniappan K."/>
            <person name="Land M."/>
            <person name="Hauser L."/>
            <person name="Chang Y.J."/>
            <person name="Jeffries C.D."/>
            <person name="Detter J.C."/>
            <person name="Brettin T."/>
            <person name="Rohde M."/>
            <person name="Goker M."/>
            <person name="Bristow J."/>
            <person name="Eisen J.A."/>
            <person name="Markowitz V."/>
            <person name="Hugenholtz P."/>
            <person name="Kyrpides N.C."/>
            <person name="Klenk H.P."/>
            <person name="Chen F."/>
        </authorList>
    </citation>
    <scope>NUCLEOTIDE SEQUENCE [LARGE SCALE GENOMIC DNA]</scope>
    <source>
        <strain evidence="2">ATCC 700099 / DSM 44233 / CIP 104796 / JCM 9543 / NBRC 105858 / Y-104</strain>
    </source>
</reference>
<dbReference type="EMBL" id="CP001737">
    <property type="protein sequence ID" value="ACV78450.1"/>
    <property type="molecule type" value="Genomic_DNA"/>
</dbReference>